<feature type="non-terminal residue" evidence="1">
    <location>
        <position position="137"/>
    </location>
</feature>
<dbReference type="Proteomes" id="UP000281553">
    <property type="component" value="Unassembled WGS sequence"/>
</dbReference>
<organism evidence="1 2">
    <name type="scientific">Dibothriocephalus latus</name>
    <name type="common">Fish tapeworm</name>
    <name type="synonym">Diphyllobothrium latum</name>
    <dbReference type="NCBI Taxonomy" id="60516"/>
    <lineage>
        <taxon>Eukaryota</taxon>
        <taxon>Metazoa</taxon>
        <taxon>Spiralia</taxon>
        <taxon>Lophotrochozoa</taxon>
        <taxon>Platyhelminthes</taxon>
        <taxon>Cestoda</taxon>
        <taxon>Eucestoda</taxon>
        <taxon>Diphyllobothriidea</taxon>
        <taxon>Diphyllobothriidae</taxon>
        <taxon>Dibothriocephalus</taxon>
    </lineage>
</organism>
<keyword evidence="2" id="KW-1185">Reference proteome</keyword>
<evidence type="ECO:0000313" key="1">
    <source>
        <dbReference type="EMBL" id="VDN37769.1"/>
    </source>
</evidence>
<dbReference type="AlphaFoldDB" id="A0A3P7RA45"/>
<sequence length="137" mass="15216">MLIDFLSCHLKRFSIRLIRDKGRLTVKRFIRALPLQDNRTSEEETAVAALLQGLLEISMNGFDGSAFSEKDAIPEAAAAIPPDSSLGRRNVRLFVFTLGVLLEYLDCFSIDGEAALEDRALLSLVDVFSTELHAFGR</sequence>
<gene>
    <name evidence="1" type="ORF">DILT_LOCUS17418</name>
</gene>
<dbReference type="EMBL" id="UYRU01091683">
    <property type="protein sequence ID" value="VDN37769.1"/>
    <property type="molecule type" value="Genomic_DNA"/>
</dbReference>
<proteinExistence type="predicted"/>
<evidence type="ECO:0000313" key="2">
    <source>
        <dbReference type="Proteomes" id="UP000281553"/>
    </source>
</evidence>
<reference evidence="1 2" key="1">
    <citation type="submission" date="2018-11" db="EMBL/GenBank/DDBJ databases">
        <authorList>
            <consortium name="Pathogen Informatics"/>
        </authorList>
    </citation>
    <scope>NUCLEOTIDE SEQUENCE [LARGE SCALE GENOMIC DNA]</scope>
</reference>
<name>A0A3P7RA45_DIBLA</name>
<protein>
    <submittedName>
        <fullName evidence="1">Uncharacterized protein</fullName>
    </submittedName>
</protein>
<accession>A0A3P7RA45</accession>
<dbReference type="OrthoDB" id="10411741at2759"/>